<dbReference type="Proteomes" id="UP001176940">
    <property type="component" value="Unassembled WGS sequence"/>
</dbReference>
<feature type="domain" description="Integrase catalytic" evidence="1">
    <location>
        <begin position="205"/>
        <end position="399"/>
    </location>
</feature>
<proteinExistence type="predicted"/>
<dbReference type="InterPro" id="IPR012337">
    <property type="entry name" value="RNaseH-like_sf"/>
</dbReference>
<sequence>MVIKDNHLKSHHFNKFSTWNSLARALVCLIYVARSYKSPSPAIQKPCRGWHHCKLAFTVPNMENAKNVIIRTIQRECYAKELDNLNKGQPVPRDSVLKKLYPIIDQDGLLRIGGHLQEAEVELGEKHPIIIPGHHHVTTQLVQHHHVLVKHQGRLFTEGNLRTAGLWIVGAKRCVSKLIYNCVIYHKFCGRTQKLKMANLTLDRLSTEPPFTNVRLDVFGPWSVVARHTRRVQANAKRWAVMFTCMSIRAVHIEVIESMDTSGFINALRRFIAIRGPMKHISFDRGTNFVGAMKELQIPSNLDTTSVERYLNDQGCTWTFNLPHYSHMGGDRERMIGMARRILDSIFLQAGSARPTHESLTTFLAEVSAIINARSLTSLSSDSGDPTILTPAMFLTQKVLWLAIRQHSVQ</sequence>
<evidence type="ECO:0000259" key="1">
    <source>
        <dbReference type="PROSITE" id="PS50994"/>
    </source>
</evidence>
<dbReference type="Gene3D" id="3.30.420.10">
    <property type="entry name" value="Ribonuclease H-like superfamily/Ribonuclease H"/>
    <property type="match status" value="1"/>
</dbReference>
<gene>
    <name evidence="2" type="ORF">RIMI_LOCUS15473387</name>
</gene>
<accession>A0ABN9M2M5</accession>
<organism evidence="2 3">
    <name type="scientific">Ranitomeya imitator</name>
    <name type="common">mimic poison frog</name>
    <dbReference type="NCBI Taxonomy" id="111125"/>
    <lineage>
        <taxon>Eukaryota</taxon>
        <taxon>Metazoa</taxon>
        <taxon>Chordata</taxon>
        <taxon>Craniata</taxon>
        <taxon>Vertebrata</taxon>
        <taxon>Euteleostomi</taxon>
        <taxon>Amphibia</taxon>
        <taxon>Batrachia</taxon>
        <taxon>Anura</taxon>
        <taxon>Neobatrachia</taxon>
        <taxon>Hyloidea</taxon>
        <taxon>Dendrobatidae</taxon>
        <taxon>Dendrobatinae</taxon>
        <taxon>Ranitomeya</taxon>
    </lineage>
</organism>
<evidence type="ECO:0000313" key="3">
    <source>
        <dbReference type="Proteomes" id="UP001176940"/>
    </source>
</evidence>
<keyword evidence="3" id="KW-1185">Reference proteome</keyword>
<reference evidence="2" key="1">
    <citation type="submission" date="2023-07" db="EMBL/GenBank/DDBJ databases">
        <authorList>
            <person name="Stuckert A."/>
        </authorList>
    </citation>
    <scope>NUCLEOTIDE SEQUENCE</scope>
</reference>
<protein>
    <recommendedName>
        <fullName evidence="1">Integrase catalytic domain-containing protein</fullName>
    </recommendedName>
</protein>
<dbReference type="InterPro" id="IPR001584">
    <property type="entry name" value="Integrase_cat-core"/>
</dbReference>
<dbReference type="SUPFAM" id="SSF53098">
    <property type="entry name" value="Ribonuclease H-like"/>
    <property type="match status" value="1"/>
</dbReference>
<comment type="caution">
    <text evidence="2">The sequence shown here is derived from an EMBL/GenBank/DDBJ whole genome shotgun (WGS) entry which is preliminary data.</text>
</comment>
<evidence type="ECO:0000313" key="2">
    <source>
        <dbReference type="EMBL" id="CAJ0956272.1"/>
    </source>
</evidence>
<name>A0ABN9M2M5_9NEOB</name>
<dbReference type="PANTHER" id="PTHR47331:SF6">
    <property type="entry name" value="DOUBLECORTIN DOMAIN-CONTAINING PROTEIN"/>
    <property type="match status" value="1"/>
</dbReference>
<dbReference type="PANTHER" id="PTHR47331">
    <property type="entry name" value="PHD-TYPE DOMAIN-CONTAINING PROTEIN"/>
    <property type="match status" value="1"/>
</dbReference>
<dbReference type="InterPro" id="IPR036397">
    <property type="entry name" value="RNaseH_sf"/>
</dbReference>
<dbReference type="EMBL" id="CAUEEQ010041682">
    <property type="protein sequence ID" value="CAJ0956272.1"/>
    <property type="molecule type" value="Genomic_DNA"/>
</dbReference>
<dbReference type="PROSITE" id="PS50994">
    <property type="entry name" value="INTEGRASE"/>
    <property type="match status" value="1"/>
</dbReference>